<dbReference type="Pfam" id="PF13315">
    <property type="entry name" value="DUF4085"/>
    <property type="match status" value="1"/>
</dbReference>
<reference evidence="2" key="1">
    <citation type="submission" date="2016-10" db="EMBL/GenBank/DDBJ databases">
        <authorList>
            <person name="Varghese N."/>
            <person name="Submissions S."/>
        </authorList>
    </citation>
    <scope>NUCLEOTIDE SEQUENCE [LARGE SCALE GENOMIC DNA]</scope>
    <source>
        <strain evidence="2">CGMCC 1.10223</strain>
    </source>
</reference>
<name>A0A1I2CPA2_9BACL</name>
<dbReference type="RefSeq" id="WP_046231473.1">
    <property type="nucleotide sequence ID" value="NZ_FONN01000005.1"/>
</dbReference>
<accession>A0A1I2CPA2</accession>
<protein>
    <recommendedName>
        <fullName evidence="3">DUF4085 domain-containing protein</fullName>
    </recommendedName>
</protein>
<organism evidence="1 2">
    <name type="scientific">Paenibacillus algorifonticola</name>
    <dbReference type="NCBI Taxonomy" id="684063"/>
    <lineage>
        <taxon>Bacteria</taxon>
        <taxon>Bacillati</taxon>
        <taxon>Bacillota</taxon>
        <taxon>Bacilli</taxon>
        <taxon>Bacillales</taxon>
        <taxon>Paenibacillaceae</taxon>
        <taxon>Paenibacillus</taxon>
    </lineage>
</organism>
<dbReference type="Proteomes" id="UP000183410">
    <property type="component" value="Unassembled WGS sequence"/>
</dbReference>
<proteinExistence type="predicted"/>
<dbReference type="OrthoDB" id="2563891at2"/>
<evidence type="ECO:0008006" key="3">
    <source>
        <dbReference type="Google" id="ProtNLM"/>
    </source>
</evidence>
<sequence length="222" mass="26476">MKFCTKEWYEEMQIAGIMCIYETEEEWEEYLAYFRSEGIDYLQSQRELLEEKKEHLLTYLPEAFHPYIHDGTLNAIYPPPELKEMAKQWKQDYDDRMRKVAETYNGYYKSIQNELPPNAVKLFENTLHDAKFTSYDRPDEATFILYLDCRGSYHYFTDIKITFHGVKHLELPDLPENTWWLYDEIYTIDGGFELRVLLDSLEAFIISAVDVEIEALGELPSR</sequence>
<dbReference type="AlphaFoldDB" id="A0A1I2CPA2"/>
<keyword evidence="2" id="KW-1185">Reference proteome</keyword>
<gene>
    <name evidence="1" type="ORF">SAMN04487969_105192</name>
</gene>
<evidence type="ECO:0000313" key="2">
    <source>
        <dbReference type="Proteomes" id="UP000183410"/>
    </source>
</evidence>
<dbReference type="EMBL" id="FONN01000005">
    <property type="protein sequence ID" value="SFE70126.1"/>
    <property type="molecule type" value="Genomic_DNA"/>
</dbReference>
<evidence type="ECO:0000313" key="1">
    <source>
        <dbReference type="EMBL" id="SFE70126.1"/>
    </source>
</evidence>
<dbReference type="InterPro" id="IPR025144">
    <property type="entry name" value="DUF4085"/>
</dbReference>